<comment type="caution">
    <text evidence="8">The sequence shown here is derived from an EMBL/GenBank/DDBJ whole genome shotgun (WGS) entry which is preliminary data.</text>
</comment>
<gene>
    <name evidence="8" type="ORF">TRFO_11067</name>
</gene>
<feature type="transmembrane region" description="Helical" evidence="7">
    <location>
        <begin position="44"/>
        <end position="69"/>
    </location>
</feature>
<keyword evidence="3 7" id="KW-0812">Transmembrane</keyword>
<comment type="subcellular location">
    <subcellularLocation>
        <location evidence="1 6">Membrane</location>
        <topology evidence="1 6">Multi-pass membrane protein</topology>
    </subcellularLocation>
</comment>
<dbReference type="Pfam" id="PF03134">
    <property type="entry name" value="TB2_DP1_HVA22"/>
    <property type="match status" value="1"/>
</dbReference>
<proteinExistence type="inferred from homology"/>
<dbReference type="PANTHER" id="PTHR12300:SF161">
    <property type="entry name" value="RECEPTOR EXPRESSION-ENHANCING PROTEIN"/>
    <property type="match status" value="1"/>
</dbReference>
<dbReference type="RefSeq" id="XP_068347597.1">
    <property type="nucleotide sequence ID" value="XM_068495820.1"/>
</dbReference>
<name>A0A1J4JB31_9EUKA</name>
<keyword evidence="4 7" id="KW-1133">Transmembrane helix</keyword>
<dbReference type="InterPro" id="IPR004345">
    <property type="entry name" value="TB2_DP1_HVA22"/>
</dbReference>
<feature type="transmembrane region" description="Helical" evidence="7">
    <location>
        <begin position="6"/>
        <end position="23"/>
    </location>
</feature>
<dbReference type="PANTHER" id="PTHR12300">
    <property type="entry name" value="HVA22-LIKE PROTEINS"/>
    <property type="match status" value="1"/>
</dbReference>
<reference evidence="8" key="1">
    <citation type="submission" date="2016-10" db="EMBL/GenBank/DDBJ databases">
        <authorList>
            <person name="Benchimol M."/>
            <person name="Almeida L.G."/>
            <person name="Vasconcelos A.T."/>
            <person name="Perreira-Neves A."/>
            <person name="Rosa I.A."/>
            <person name="Tasca T."/>
            <person name="Bogo M.R."/>
            <person name="de Souza W."/>
        </authorList>
    </citation>
    <scope>NUCLEOTIDE SEQUENCE [LARGE SCALE GENOMIC DNA]</scope>
    <source>
        <strain evidence="8">K</strain>
    </source>
</reference>
<keyword evidence="5 7" id="KW-0472">Membrane</keyword>
<dbReference type="GO" id="GO:0016020">
    <property type="term" value="C:membrane"/>
    <property type="evidence" value="ECO:0007669"/>
    <property type="project" value="UniProtKB-SubCell"/>
</dbReference>
<evidence type="ECO:0000313" key="9">
    <source>
        <dbReference type="Proteomes" id="UP000179807"/>
    </source>
</evidence>
<dbReference type="VEuPathDB" id="TrichDB:TRFO_11067"/>
<dbReference type="EMBL" id="MLAK01001315">
    <property type="protein sequence ID" value="OHS94460.1"/>
    <property type="molecule type" value="Genomic_DNA"/>
</dbReference>
<accession>A0A1J4JB31</accession>
<comment type="similarity">
    <text evidence="2 6">Belongs to the DP1 family.</text>
</comment>
<evidence type="ECO:0000256" key="7">
    <source>
        <dbReference type="SAM" id="Phobius"/>
    </source>
</evidence>
<organism evidence="8 9">
    <name type="scientific">Tritrichomonas foetus</name>
    <dbReference type="NCBI Taxonomy" id="1144522"/>
    <lineage>
        <taxon>Eukaryota</taxon>
        <taxon>Metamonada</taxon>
        <taxon>Parabasalia</taxon>
        <taxon>Tritrichomonadida</taxon>
        <taxon>Tritrichomonadidae</taxon>
        <taxon>Tritrichomonas</taxon>
    </lineage>
</organism>
<evidence type="ECO:0000256" key="4">
    <source>
        <dbReference type="ARBA" id="ARBA00022989"/>
    </source>
</evidence>
<evidence type="ECO:0000256" key="3">
    <source>
        <dbReference type="ARBA" id="ARBA00022692"/>
    </source>
</evidence>
<dbReference type="OrthoDB" id="10009287at2759"/>
<evidence type="ECO:0000256" key="1">
    <source>
        <dbReference type="ARBA" id="ARBA00004141"/>
    </source>
</evidence>
<protein>
    <submittedName>
        <fullName evidence="8">TB2/DP1, HVA22 family protein</fullName>
    </submittedName>
</protein>
<sequence length="147" mass="17031">MEYLLSFGNYASNLLTLVLKISYPTYASFKAIRSEEGNDDTTWLIYWVVVAVESFIGSYLLPFVSWVPFFMIARVLFYVWLQIPIFNGSVILFNKFVKPFFEENQEVLNEIIPGDDQAAAEAKLRRNQSILQAYQDIYDSIGKTKEQ</sequence>
<keyword evidence="9" id="KW-1185">Reference proteome</keyword>
<evidence type="ECO:0000256" key="5">
    <source>
        <dbReference type="ARBA" id="ARBA00023136"/>
    </source>
</evidence>
<dbReference type="GeneID" id="94830524"/>
<evidence type="ECO:0000256" key="6">
    <source>
        <dbReference type="RuleBase" id="RU362006"/>
    </source>
</evidence>
<dbReference type="AlphaFoldDB" id="A0A1J4JB31"/>
<dbReference type="Proteomes" id="UP000179807">
    <property type="component" value="Unassembled WGS sequence"/>
</dbReference>
<feature type="transmembrane region" description="Helical" evidence="7">
    <location>
        <begin position="75"/>
        <end position="93"/>
    </location>
</feature>
<evidence type="ECO:0000256" key="2">
    <source>
        <dbReference type="ARBA" id="ARBA00008573"/>
    </source>
</evidence>
<evidence type="ECO:0000313" key="8">
    <source>
        <dbReference type="EMBL" id="OHS94460.1"/>
    </source>
</evidence>